<name>A0ABS9ZQK5_9PSED</name>
<dbReference type="RefSeq" id="WP_243248701.1">
    <property type="nucleotide sequence ID" value="NZ_LOHG01000024.1"/>
</dbReference>
<dbReference type="Proteomes" id="UP001320513">
    <property type="component" value="Unassembled WGS sequence"/>
</dbReference>
<evidence type="ECO:0000313" key="2">
    <source>
        <dbReference type="Proteomes" id="UP001320513"/>
    </source>
</evidence>
<dbReference type="Pfam" id="PF05521">
    <property type="entry name" value="Phage_HCP"/>
    <property type="match status" value="1"/>
</dbReference>
<dbReference type="InterPro" id="IPR038666">
    <property type="entry name" value="SSP1_head-tail_sf"/>
</dbReference>
<proteinExistence type="predicted"/>
<comment type="caution">
    <text evidence="1">The sequence shown here is derived from an EMBL/GenBank/DDBJ whole genome shotgun (WGS) entry which is preliminary data.</text>
</comment>
<gene>
    <name evidence="1" type="ORF">AUC61_23935</name>
</gene>
<evidence type="ECO:0008006" key="3">
    <source>
        <dbReference type="Google" id="ProtNLM"/>
    </source>
</evidence>
<organism evidence="1 2">
    <name type="scientific">Pseudomonas maioricensis</name>
    <dbReference type="NCBI Taxonomy" id="1766623"/>
    <lineage>
        <taxon>Bacteria</taxon>
        <taxon>Pseudomonadati</taxon>
        <taxon>Pseudomonadota</taxon>
        <taxon>Gammaproteobacteria</taxon>
        <taxon>Pseudomonadales</taxon>
        <taxon>Pseudomonadaceae</taxon>
        <taxon>Pseudomonas</taxon>
    </lineage>
</organism>
<dbReference type="Gene3D" id="2.40.10.270">
    <property type="entry name" value="Bacteriophage SPP1 head-tail adaptor protein"/>
    <property type="match status" value="1"/>
</dbReference>
<sequence length="124" mass="13530">MISPGAGARDKRVILRTRNDKPANDADLQSDYVEVGRRWASLEPLGTLLVNSGIQTGDKITHRLIFARLAGIDDHHEVVIGARLFRVVRVGDVNEAGIDTLLEVEEITGNPESAGSMPRGDPYE</sequence>
<keyword evidence="2" id="KW-1185">Reference proteome</keyword>
<accession>A0ABS9ZQK5</accession>
<dbReference type="EMBL" id="LOHG01000024">
    <property type="protein sequence ID" value="MCI8212586.1"/>
    <property type="molecule type" value="Genomic_DNA"/>
</dbReference>
<reference evidence="1 2" key="1">
    <citation type="submission" date="2015-12" db="EMBL/GenBank/DDBJ databases">
        <title>Phylogenomics in the description of a new species in the Pseudomonas syringae group.</title>
        <authorList>
            <person name="Busquets A."/>
            <person name="Gomila M."/>
            <person name="Beiki F."/>
            <person name="Rahimian H."/>
            <person name="Mulet M."/>
            <person name="Sanchez D."/>
            <person name="Garcia-Valdes E."/>
            <person name="Lalucat J."/>
        </authorList>
    </citation>
    <scope>NUCLEOTIDE SEQUENCE [LARGE SCALE GENOMIC DNA]</scope>
    <source>
        <strain evidence="1 2">S25</strain>
    </source>
</reference>
<protein>
    <recommendedName>
        <fullName evidence="3">Head-tail adaptor protein</fullName>
    </recommendedName>
</protein>
<dbReference type="InterPro" id="IPR008767">
    <property type="entry name" value="Phage_SPP1_head-tail_adaptor"/>
</dbReference>
<evidence type="ECO:0000313" key="1">
    <source>
        <dbReference type="EMBL" id="MCI8212586.1"/>
    </source>
</evidence>